<sequence>MSDPEPIRKPATVRDVAALAGVSVKTVSRVINGVPSVSEELRSRVNQAIARLDFRPNLAASSLRRADGRTGRIALLLEDLANPFSATLHRAVEDVARRHRSLVLAGSLDEDPQREVELARALAAHGADGLIIAPASPDQGYLNREVRAGTPVVFVDRPPRGLTADAVLVDNVAGAAAAVRHLAEVGHRRIAYLGDYLSLPTASGRFRGYQEEMGRQGLPVPPELVRHDLHDVTAATEAAHELLTGPLPPTALFTSQNLVTTGAVRALRRLGLGHRVALVGFDDFPLADLLEPGVTVIAQDAARMGETAATLLFERVNGDHSDPREVVIPTPLLIRGSGEIPPPAER</sequence>
<protein>
    <submittedName>
        <fullName evidence="5">LacI family transcriptional regulator</fullName>
    </submittedName>
</protein>
<dbReference type="PROSITE" id="PS00356">
    <property type="entry name" value="HTH_LACI_1"/>
    <property type="match status" value="1"/>
</dbReference>
<keyword evidence="1" id="KW-0805">Transcription regulation</keyword>
<reference evidence="5 6" key="1">
    <citation type="submission" date="2020-07" db="EMBL/GenBank/DDBJ databases">
        <title>Sequencing the genomes of 1000 actinobacteria strains.</title>
        <authorList>
            <person name="Klenk H.-P."/>
        </authorList>
    </citation>
    <scope>NUCLEOTIDE SEQUENCE [LARGE SCALE GENOMIC DNA]</scope>
    <source>
        <strain evidence="5 6">DSM 42178</strain>
    </source>
</reference>
<dbReference type="PRINTS" id="PR00036">
    <property type="entry name" value="HTHLACI"/>
</dbReference>
<dbReference type="SUPFAM" id="SSF53822">
    <property type="entry name" value="Periplasmic binding protein-like I"/>
    <property type="match status" value="1"/>
</dbReference>
<gene>
    <name evidence="5" type="ORF">FHU37_002107</name>
</gene>
<dbReference type="PROSITE" id="PS50932">
    <property type="entry name" value="HTH_LACI_2"/>
    <property type="match status" value="1"/>
</dbReference>
<evidence type="ECO:0000313" key="5">
    <source>
        <dbReference type="EMBL" id="NYI05164.1"/>
    </source>
</evidence>
<comment type="caution">
    <text evidence="5">The sequence shown here is derived from an EMBL/GenBank/DDBJ whole genome shotgun (WGS) entry which is preliminary data.</text>
</comment>
<dbReference type="GO" id="GO:0003700">
    <property type="term" value="F:DNA-binding transcription factor activity"/>
    <property type="evidence" value="ECO:0007669"/>
    <property type="project" value="TreeGrafter"/>
</dbReference>
<dbReference type="PANTHER" id="PTHR30146:SF109">
    <property type="entry name" value="HTH-TYPE TRANSCRIPTIONAL REGULATOR GALS"/>
    <property type="match status" value="1"/>
</dbReference>
<dbReference type="InterPro" id="IPR028082">
    <property type="entry name" value="Peripla_BP_I"/>
</dbReference>
<dbReference type="CDD" id="cd06267">
    <property type="entry name" value="PBP1_LacI_sugar_binding-like"/>
    <property type="match status" value="1"/>
</dbReference>
<organism evidence="5 6">
    <name type="scientific">Allostreptomyces psammosilenae</name>
    <dbReference type="NCBI Taxonomy" id="1892865"/>
    <lineage>
        <taxon>Bacteria</taxon>
        <taxon>Bacillati</taxon>
        <taxon>Actinomycetota</taxon>
        <taxon>Actinomycetes</taxon>
        <taxon>Kitasatosporales</taxon>
        <taxon>Streptomycetaceae</taxon>
        <taxon>Allostreptomyces</taxon>
    </lineage>
</organism>
<keyword evidence="6" id="KW-1185">Reference proteome</keyword>
<proteinExistence type="predicted"/>
<keyword evidence="2" id="KW-0238">DNA-binding</keyword>
<dbReference type="RefSeq" id="WP_179813953.1">
    <property type="nucleotide sequence ID" value="NZ_JACBZD010000001.1"/>
</dbReference>
<dbReference type="EMBL" id="JACBZD010000001">
    <property type="protein sequence ID" value="NYI05164.1"/>
    <property type="molecule type" value="Genomic_DNA"/>
</dbReference>
<name>A0A852ZWP2_9ACTN</name>
<dbReference type="Gene3D" id="3.40.50.2300">
    <property type="match status" value="2"/>
</dbReference>
<evidence type="ECO:0000256" key="1">
    <source>
        <dbReference type="ARBA" id="ARBA00023015"/>
    </source>
</evidence>
<dbReference type="Pfam" id="PF00356">
    <property type="entry name" value="LacI"/>
    <property type="match status" value="1"/>
</dbReference>
<evidence type="ECO:0000313" key="6">
    <source>
        <dbReference type="Proteomes" id="UP000567795"/>
    </source>
</evidence>
<dbReference type="Proteomes" id="UP000567795">
    <property type="component" value="Unassembled WGS sequence"/>
</dbReference>
<dbReference type="Gene3D" id="1.10.260.40">
    <property type="entry name" value="lambda repressor-like DNA-binding domains"/>
    <property type="match status" value="1"/>
</dbReference>
<dbReference type="InterPro" id="IPR000843">
    <property type="entry name" value="HTH_LacI"/>
</dbReference>
<evidence type="ECO:0000256" key="2">
    <source>
        <dbReference type="ARBA" id="ARBA00023125"/>
    </source>
</evidence>
<evidence type="ECO:0000259" key="4">
    <source>
        <dbReference type="PROSITE" id="PS50932"/>
    </source>
</evidence>
<dbReference type="Pfam" id="PF13377">
    <property type="entry name" value="Peripla_BP_3"/>
    <property type="match status" value="1"/>
</dbReference>
<dbReference type="InterPro" id="IPR010982">
    <property type="entry name" value="Lambda_DNA-bd_dom_sf"/>
</dbReference>
<dbReference type="InterPro" id="IPR046335">
    <property type="entry name" value="LacI/GalR-like_sensor"/>
</dbReference>
<dbReference type="AlphaFoldDB" id="A0A852ZWP2"/>
<feature type="domain" description="HTH lacI-type" evidence="4">
    <location>
        <begin position="11"/>
        <end position="65"/>
    </location>
</feature>
<dbReference type="SMART" id="SM00354">
    <property type="entry name" value="HTH_LACI"/>
    <property type="match status" value="1"/>
</dbReference>
<dbReference type="PANTHER" id="PTHR30146">
    <property type="entry name" value="LACI-RELATED TRANSCRIPTIONAL REPRESSOR"/>
    <property type="match status" value="1"/>
</dbReference>
<keyword evidence="3" id="KW-0804">Transcription</keyword>
<dbReference type="GO" id="GO:0000976">
    <property type="term" value="F:transcription cis-regulatory region binding"/>
    <property type="evidence" value="ECO:0007669"/>
    <property type="project" value="TreeGrafter"/>
</dbReference>
<dbReference type="CDD" id="cd01392">
    <property type="entry name" value="HTH_LacI"/>
    <property type="match status" value="1"/>
</dbReference>
<evidence type="ECO:0000256" key="3">
    <source>
        <dbReference type="ARBA" id="ARBA00023163"/>
    </source>
</evidence>
<dbReference type="SUPFAM" id="SSF47413">
    <property type="entry name" value="lambda repressor-like DNA-binding domains"/>
    <property type="match status" value="1"/>
</dbReference>
<accession>A0A852ZWP2</accession>